<dbReference type="InterPro" id="IPR000169">
    <property type="entry name" value="Pept_cys_AS"/>
</dbReference>
<sequence length="396" mass="44303">MKKFILSAAILGIAVAASAQTTPKIADLDYTFTTVKANPITSIKDQANSGTCWAYSTLGFFESEVIRINNIKDTLDYPDFSEFFVVSHSYMDRAEKYVRLDGKLNFGAGSQAGDVLDVIRDYGIVPNADMTGMNYGTELPAQSELDAVLLGYVSAVAKNPNRTLTTAWKPGFQAILDAYLGEYPETFSVGGVEYTPESWRDALKIVPEDYITLTSYTHHPFYTWFPLEVADNWRWDDMYNVPIDEMMAVIDNALENGYTIAWATDVSHPGFTRNGLAILVDTEAETTGSDQERWVGKEEDKPSATAAVVERTPSQETRQTDFDNKTVTDDHGMQIFGIAKDQDGKKYYMVKNSWGITGKYDGIWYATEAFVKNQTLDIMIHKDALTKDLKKKLGIR</sequence>
<evidence type="ECO:0000256" key="1">
    <source>
        <dbReference type="PIRNR" id="PIRNR005700"/>
    </source>
</evidence>
<dbReference type="GO" id="GO:0070005">
    <property type="term" value="F:cysteine-type aminopeptidase activity"/>
    <property type="evidence" value="ECO:0007669"/>
    <property type="project" value="InterPro"/>
</dbReference>
<accession>A0A9D1GMH6</accession>
<dbReference type="PIRSF" id="PIRSF005700">
    <property type="entry name" value="PepC"/>
    <property type="match status" value="1"/>
</dbReference>
<dbReference type="GO" id="GO:0006508">
    <property type="term" value="P:proteolysis"/>
    <property type="evidence" value="ECO:0007669"/>
    <property type="project" value="UniProtKB-KW"/>
</dbReference>
<evidence type="ECO:0000313" key="5">
    <source>
        <dbReference type="EMBL" id="HIT46890.1"/>
    </source>
</evidence>
<dbReference type="InterPro" id="IPR004134">
    <property type="entry name" value="Peptidase_C1B"/>
</dbReference>
<dbReference type="Proteomes" id="UP000886881">
    <property type="component" value="Unassembled WGS sequence"/>
</dbReference>
<evidence type="ECO:0000256" key="2">
    <source>
        <dbReference type="PIRSR" id="PIRSR005700-1"/>
    </source>
</evidence>
<dbReference type="EMBL" id="DVLC01000066">
    <property type="protein sequence ID" value="HIT46890.1"/>
    <property type="molecule type" value="Genomic_DNA"/>
</dbReference>
<keyword evidence="1" id="KW-0788">Thiol protease</keyword>
<dbReference type="AlphaFoldDB" id="A0A9D1GMH6"/>
<feature type="active site" evidence="2">
    <location>
        <position position="331"/>
    </location>
</feature>
<feature type="chain" id="PRO_5039271448" description="Aminopeptidase" evidence="4">
    <location>
        <begin position="20"/>
        <end position="396"/>
    </location>
</feature>
<keyword evidence="1 5" id="KW-0031">Aminopeptidase</keyword>
<name>A0A9D1GMH6_9BACT</name>
<feature type="region of interest" description="Disordered" evidence="3">
    <location>
        <begin position="297"/>
        <end position="325"/>
    </location>
</feature>
<organism evidence="5 6">
    <name type="scientific">Candidatus Cryptobacteroides merdipullorum</name>
    <dbReference type="NCBI Taxonomy" id="2840771"/>
    <lineage>
        <taxon>Bacteria</taxon>
        <taxon>Pseudomonadati</taxon>
        <taxon>Bacteroidota</taxon>
        <taxon>Bacteroidia</taxon>
        <taxon>Bacteroidales</taxon>
        <taxon>Candidatus Cryptobacteroides</taxon>
    </lineage>
</organism>
<feature type="active site" evidence="2">
    <location>
        <position position="52"/>
    </location>
</feature>
<comment type="similarity">
    <text evidence="1">Belongs to the peptidase C1 family.</text>
</comment>
<proteinExistence type="inferred from homology"/>
<dbReference type="PROSITE" id="PS00139">
    <property type="entry name" value="THIOL_PROTEASE_CYS"/>
    <property type="match status" value="1"/>
</dbReference>
<comment type="caution">
    <text evidence="5">The sequence shown here is derived from an EMBL/GenBank/DDBJ whole genome shotgun (WGS) entry which is preliminary data.</text>
</comment>
<dbReference type="Pfam" id="PF03051">
    <property type="entry name" value="Peptidase_C1_2"/>
    <property type="match status" value="1"/>
</dbReference>
<evidence type="ECO:0000256" key="4">
    <source>
        <dbReference type="SAM" id="SignalP"/>
    </source>
</evidence>
<dbReference type="InterPro" id="IPR038765">
    <property type="entry name" value="Papain-like_cys_pep_sf"/>
</dbReference>
<feature type="active site" evidence="2">
    <location>
        <position position="352"/>
    </location>
</feature>
<reference evidence="5" key="1">
    <citation type="submission" date="2020-10" db="EMBL/GenBank/DDBJ databases">
        <authorList>
            <person name="Gilroy R."/>
        </authorList>
    </citation>
    <scope>NUCLEOTIDE SEQUENCE</scope>
    <source>
        <strain evidence="5">ChiHecec2B26-709</strain>
    </source>
</reference>
<keyword evidence="1" id="KW-0378">Hydrolase</keyword>
<gene>
    <name evidence="5" type="ORF">IAC35_03420</name>
</gene>
<evidence type="ECO:0000313" key="6">
    <source>
        <dbReference type="Proteomes" id="UP000886881"/>
    </source>
</evidence>
<keyword evidence="4" id="KW-0732">Signal</keyword>
<reference evidence="5" key="2">
    <citation type="journal article" date="2021" name="PeerJ">
        <title>Extensive microbial diversity within the chicken gut microbiome revealed by metagenomics and culture.</title>
        <authorList>
            <person name="Gilroy R."/>
            <person name="Ravi A."/>
            <person name="Getino M."/>
            <person name="Pursley I."/>
            <person name="Horton D.L."/>
            <person name="Alikhan N.F."/>
            <person name="Baker D."/>
            <person name="Gharbi K."/>
            <person name="Hall N."/>
            <person name="Watson M."/>
            <person name="Adriaenssens E.M."/>
            <person name="Foster-Nyarko E."/>
            <person name="Jarju S."/>
            <person name="Secka A."/>
            <person name="Antonio M."/>
            <person name="Oren A."/>
            <person name="Chaudhuri R.R."/>
            <person name="La Ragione R."/>
            <person name="Hildebrand F."/>
            <person name="Pallen M.J."/>
        </authorList>
    </citation>
    <scope>NUCLEOTIDE SEQUENCE</scope>
    <source>
        <strain evidence="5">ChiHecec2B26-709</strain>
    </source>
</reference>
<keyword evidence="1" id="KW-0645">Protease</keyword>
<protein>
    <recommendedName>
        <fullName evidence="1">Aminopeptidase</fullName>
    </recommendedName>
</protein>
<dbReference type="SUPFAM" id="SSF54001">
    <property type="entry name" value="Cysteine proteinases"/>
    <property type="match status" value="1"/>
</dbReference>
<evidence type="ECO:0000256" key="3">
    <source>
        <dbReference type="SAM" id="MobiDB-lite"/>
    </source>
</evidence>
<feature type="signal peptide" evidence="4">
    <location>
        <begin position="1"/>
        <end position="19"/>
    </location>
</feature>
<dbReference type="Gene3D" id="3.90.70.10">
    <property type="entry name" value="Cysteine proteinases"/>
    <property type="match status" value="1"/>
</dbReference>